<keyword evidence="2" id="KW-1185">Reference proteome</keyword>
<protein>
    <submittedName>
        <fullName evidence="1">Uncharacterized protein</fullName>
    </submittedName>
</protein>
<sequence length="102" mass="11584">MNVLWTKSQVVELIVAANRSTTHVAYDSALRNWTDWCLARKADTLSNALMPVLRVFSPPASVDPLEHAKIGIHPLVIKLLKGCYNQNPPNPRYSSWWAQKWS</sequence>
<evidence type="ECO:0000313" key="2">
    <source>
        <dbReference type="Proteomes" id="UP001234178"/>
    </source>
</evidence>
<evidence type="ECO:0000313" key="1">
    <source>
        <dbReference type="EMBL" id="KAK4028217.1"/>
    </source>
</evidence>
<dbReference type="Proteomes" id="UP001234178">
    <property type="component" value="Unassembled WGS sequence"/>
</dbReference>
<gene>
    <name evidence="1" type="ORF">OUZ56_017497</name>
</gene>
<dbReference type="EMBL" id="JAOYFB010000038">
    <property type="protein sequence ID" value="KAK4028217.1"/>
    <property type="molecule type" value="Genomic_DNA"/>
</dbReference>
<reference evidence="1 2" key="1">
    <citation type="journal article" date="2023" name="Nucleic Acids Res.">
        <title>The hologenome of Daphnia magna reveals possible DNA methylation and microbiome-mediated evolution of the host genome.</title>
        <authorList>
            <person name="Chaturvedi A."/>
            <person name="Li X."/>
            <person name="Dhandapani V."/>
            <person name="Marshall H."/>
            <person name="Kissane S."/>
            <person name="Cuenca-Cambronero M."/>
            <person name="Asole G."/>
            <person name="Calvet F."/>
            <person name="Ruiz-Romero M."/>
            <person name="Marangio P."/>
            <person name="Guigo R."/>
            <person name="Rago D."/>
            <person name="Mirbahai L."/>
            <person name="Eastwood N."/>
            <person name="Colbourne J.K."/>
            <person name="Zhou J."/>
            <person name="Mallon E."/>
            <person name="Orsini L."/>
        </authorList>
    </citation>
    <scope>NUCLEOTIDE SEQUENCE [LARGE SCALE GENOMIC DNA]</scope>
    <source>
        <strain evidence="1">LRV0_1</strain>
    </source>
</reference>
<comment type="caution">
    <text evidence="1">The sequence shown here is derived from an EMBL/GenBank/DDBJ whole genome shotgun (WGS) entry which is preliminary data.</text>
</comment>
<organism evidence="1 2">
    <name type="scientific">Daphnia magna</name>
    <dbReference type="NCBI Taxonomy" id="35525"/>
    <lineage>
        <taxon>Eukaryota</taxon>
        <taxon>Metazoa</taxon>
        <taxon>Ecdysozoa</taxon>
        <taxon>Arthropoda</taxon>
        <taxon>Crustacea</taxon>
        <taxon>Branchiopoda</taxon>
        <taxon>Diplostraca</taxon>
        <taxon>Cladocera</taxon>
        <taxon>Anomopoda</taxon>
        <taxon>Daphniidae</taxon>
        <taxon>Daphnia</taxon>
    </lineage>
</organism>
<proteinExistence type="predicted"/>
<accession>A0ABR0ASX8</accession>
<name>A0ABR0ASX8_9CRUS</name>